<dbReference type="GO" id="GO:0042056">
    <property type="term" value="F:chemoattractant activity"/>
    <property type="evidence" value="ECO:0007669"/>
    <property type="project" value="TreeGrafter"/>
</dbReference>
<dbReference type="GO" id="GO:0038084">
    <property type="term" value="P:vascular endothelial growth factor signaling pathway"/>
    <property type="evidence" value="ECO:0007669"/>
    <property type="project" value="TreeGrafter"/>
</dbReference>
<evidence type="ECO:0000256" key="1">
    <source>
        <dbReference type="ARBA" id="ARBA00023030"/>
    </source>
</evidence>
<evidence type="ECO:0000259" key="6">
    <source>
        <dbReference type="PROSITE" id="PS50278"/>
    </source>
</evidence>
<gene>
    <name evidence="7" type="ORF">MATL_G00208390</name>
</gene>
<comment type="caution">
    <text evidence="7">The sequence shown here is derived from an EMBL/GenBank/DDBJ whole genome shotgun (WGS) entry which is preliminary data.</text>
</comment>
<evidence type="ECO:0000256" key="2">
    <source>
        <dbReference type="ARBA" id="ARBA00023157"/>
    </source>
</evidence>
<dbReference type="SMART" id="SM00141">
    <property type="entry name" value="PDGF"/>
    <property type="match status" value="1"/>
</dbReference>
<dbReference type="SUPFAM" id="SSF57501">
    <property type="entry name" value="Cystine-knot cytokines"/>
    <property type="match status" value="1"/>
</dbReference>
<comment type="similarity">
    <text evidence="3">Belongs to the PDGF/VEGF growth factor family.</text>
</comment>
<name>A0A9D3PIT4_MEGAT</name>
<feature type="signal peptide" evidence="5">
    <location>
        <begin position="1"/>
        <end position="20"/>
    </location>
</feature>
<dbReference type="Gene3D" id="2.10.90.10">
    <property type="entry name" value="Cystine-knot cytokines"/>
    <property type="match status" value="1"/>
</dbReference>
<feature type="region of interest" description="Disordered" evidence="4">
    <location>
        <begin position="142"/>
        <end position="175"/>
    </location>
</feature>
<evidence type="ECO:0000256" key="3">
    <source>
        <dbReference type="RuleBase" id="RU003818"/>
    </source>
</evidence>
<keyword evidence="8" id="KW-1185">Reference proteome</keyword>
<dbReference type="GO" id="GO:0060754">
    <property type="term" value="P:positive regulation of mast cell chemotaxis"/>
    <property type="evidence" value="ECO:0007669"/>
    <property type="project" value="TreeGrafter"/>
</dbReference>
<evidence type="ECO:0000313" key="8">
    <source>
        <dbReference type="Proteomes" id="UP001046870"/>
    </source>
</evidence>
<dbReference type="GO" id="GO:0002040">
    <property type="term" value="P:sprouting angiogenesis"/>
    <property type="evidence" value="ECO:0007669"/>
    <property type="project" value="TreeGrafter"/>
</dbReference>
<feature type="chain" id="PRO_5038995502" description="Platelet-derived growth factor (PDGF) family profile domain-containing protein" evidence="5">
    <location>
        <begin position="21"/>
        <end position="175"/>
    </location>
</feature>
<dbReference type="PANTHER" id="PTHR12025:SF9">
    <property type="entry name" value="PLACENTA GROWTH FACTOR"/>
    <property type="match status" value="1"/>
</dbReference>
<feature type="domain" description="Platelet-derived growth factor (PDGF) family profile" evidence="6">
    <location>
        <begin position="41"/>
        <end position="138"/>
    </location>
</feature>
<dbReference type="OrthoDB" id="6370328at2759"/>
<dbReference type="PANTHER" id="PTHR12025">
    <property type="entry name" value="VASCULAR ENDOTHELIAL GROWTH FACTOR"/>
    <property type="match status" value="1"/>
</dbReference>
<dbReference type="PROSITE" id="PS50278">
    <property type="entry name" value="PDGF_2"/>
    <property type="match status" value="1"/>
</dbReference>
<dbReference type="InterPro" id="IPR029034">
    <property type="entry name" value="Cystine-knot_cytokine"/>
</dbReference>
<dbReference type="AlphaFoldDB" id="A0A9D3PIT4"/>
<dbReference type="GO" id="GO:0001938">
    <property type="term" value="P:positive regulation of endothelial cell proliferation"/>
    <property type="evidence" value="ECO:0007669"/>
    <property type="project" value="TreeGrafter"/>
</dbReference>
<dbReference type="Proteomes" id="UP001046870">
    <property type="component" value="Chromosome 18"/>
</dbReference>
<dbReference type="GO" id="GO:0005172">
    <property type="term" value="F:vascular endothelial growth factor receptor binding"/>
    <property type="evidence" value="ECO:0007669"/>
    <property type="project" value="TreeGrafter"/>
</dbReference>
<dbReference type="GO" id="GO:0045766">
    <property type="term" value="P:positive regulation of angiogenesis"/>
    <property type="evidence" value="ECO:0007669"/>
    <property type="project" value="TreeGrafter"/>
</dbReference>
<dbReference type="GO" id="GO:0005615">
    <property type="term" value="C:extracellular space"/>
    <property type="evidence" value="ECO:0007669"/>
    <property type="project" value="TreeGrafter"/>
</dbReference>
<dbReference type="InterPro" id="IPR000072">
    <property type="entry name" value="PDGF/VEGF_dom"/>
</dbReference>
<dbReference type="GO" id="GO:0008083">
    <property type="term" value="F:growth factor activity"/>
    <property type="evidence" value="ECO:0007669"/>
    <property type="project" value="UniProtKB-KW"/>
</dbReference>
<dbReference type="GO" id="GO:0048010">
    <property type="term" value="P:vascular endothelial growth factor receptor signaling pathway"/>
    <property type="evidence" value="ECO:0007669"/>
    <property type="project" value="TreeGrafter"/>
</dbReference>
<dbReference type="GO" id="GO:0016020">
    <property type="term" value="C:membrane"/>
    <property type="evidence" value="ECO:0007669"/>
    <property type="project" value="InterPro"/>
</dbReference>
<dbReference type="EMBL" id="JAFDVH010000018">
    <property type="protein sequence ID" value="KAG7461272.1"/>
    <property type="molecule type" value="Genomic_DNA"/>
</dbReference>
<evidence type="ECO:0000256" key="4">
    <source>
        <dbReference type="SAM" id="MobiDB-lite"/>
    </source>
</evidence>
<reference evidence="7" key="1">
    <citation type="submission" date="2021-01" db="EMBL/GenBank/DDBJ databases">
        <authorList>
            <person name="Zahm M."/>
            <person name="Roques C."/>
            <person name="Cabau C."/>
            <person name="Klopp C."/>
            <person name="Donnadieu C."/>
            <person name="Jouanno E."/>
            <person name="Lampietro C."/>
            <person name="Louis A."/>
            <person name="Herpin A."/>
            <person name="Echchiki A."/>
            <person name="Berthelot C."/>
            <person name="Parey E."/>
            <person name="Roest-Crollius H."/>
            <person name="Braasch I."/>
            <person name="Postlethwait J."/>
            <person name="Bobe J."/>
            <person name="Montfort J."/>
            <person name="Bouchez O."/>
            <person name="Begum T."/>
            <person name="Mejri S."/>
            <person name="Adams A."/>
            <person name="Chen W.-J."/>
            <person name="Guiguen Y."/>
        </authorList>
    </citation>
    <scope>NUCLEOTIDE SEQUENCE</scope>
    <source>
        <strain evidence="7">YG-15Mar2019-1</strain>
        <tissue evidence="7">Brain</tissue>
    </source>
</reference>
<keyword evidence="2" id="KW-1015">Disulfide bond</keyword>
<evidence type="ECO:0000313" key="7">
    <source>
        <dbReference type="EMBL" id="KAG7461272.1"/>
    </source>
</evidence>
<proteinExistence type="inferred from homology"/>
<accession>A0A9D3PIT4</accession>
<feature type="compositionally biased region" description="Basic and acidic residues" evidence="4">
    <location>
        <begin position="142"/>
        <end position="152"/>
    </location>
</feature>
<feature type="compositionally biased region" description="Basic residues" evidence="4">
    <location>
        <begin position="153"/>
        <end position="162"/>
    </location>
</feature>
<organism evidence="7 8">
    <name type="scientific">Megalops atlanticus</name>
    <name type="common">Tarpon</name>
    <name type="synonym">Clupea gigantea</name>
    <dbReference type="NCBI Taxonomy" id="7932"/>
    <lineage>
        <taxon>Eukaryota</taxon>
        <taxon>Metazoa</taxon>
        <taxon>Chordata</taxon>
        <taxon>Craniata</taxon>
        <taxon>Vertebrata</taxon>
        <taxon>Euteleostomi</taxon>
        <taxon>Actinopterygii</taxon>
        <taxon>Neopterygii</taxon>
        <taxon>Teleostei</taxon>
        <taxon>Elopiformes</taxon>
        <taxon>Megalopidae</taxon>
        <taxon>Megalops</taxon>
    </lineage>
</organism>
<dbReference type="GO" id="GO:0050930">
    <property type="term" value="P:induction of positive chemotaxis"/>
    <property type="evidence" value="ECO:0007669"/>
    <property type="project" value="TreeGrafter"/>
</dbReference>
<dbReference type="Pfam" id="PF00341">
    <property type="entry name" value="PDGF"/>
    <property type="match status" value="1"/>
</dbReference>
<dbReference type="InterPro" id="IPR050507">
    <property type="entry name" value="PDGF/VEGF_growth_factor"/>
</dbReference>
<sequence length="175" mass="20327">MRLKRLDMMFLVGITQIATALLFQYSPAQSSLEASGSHSTGVVRFQEVWGQSQCRTMEKLVEVVHEYPGEVEHIFKPACVLLWRCAGCCTDESYECYPTLTQNITIQLLKIKAAGEDRGYVELPFMEHQTCECRPRGVTVRNERNESRQRQRERGRKRKDRQRVKDCDTCLPPRR</sequence>
<keyword evidence="1 3" id="KW-0339">Growth factor</keyword>
<dbReference type="GO" id="GO:0001666">
    <property type="term" value="P:response to hypoxia"/>
    <property type="evidence" value="ECO:0007669"/>
    <property type="project" value="TreeGrafter"/>
</dbReference>
<evidence type="ECO:0000256" key="5">
    <source>
        <dbReference type="SAM" id="SignalP"/>
    </source>
</evidence>
<dbReference type="CDD" id="cd00135">
    <property type="entry name" value="PDGF"/>
    <property type="match status" value="1"/>
</dbReference>
<keyword evidence="5" id="KW-0732">Signal</keyword>
<protein>
    <recommendedName>
        <fullName evidence="6">Platelet-derived growth factor (PDGF) family profile domain-containing protein</fullName>
    </recommendedName>
</protein>